<accession>A0A944M8V7</accession>
<evidence type="ECO:0000313" key="5">
    <source>
        <dbReference type="Proteomes" id="UP000770889"/>
    </source>
</evidence>
<reference evidence="4 5" key="1">
    <citation type="submission" date="2021-05" db="EMBL/GenBank/DDBJ databases">
        <title>Genetic and Functional Diversity in Clade A Lucinid endosymbionts from the Bahamas.</title>
        <authorList>
            <person name="Giani N.M."/>
            <person name="Engel A.S."/>
            <person name="Campbell B.J."/>
        </authorList>
    </citation>
    <scope>NUCLEOTIDE SEQUENCE [LARGE SCALE GENOMIC DNA]</scope>
    <source>
        <strain evidence="4">LUC16012Gg_MoonRockCtena</strain>
    </source>
</reference>
<dbReference type="PANTHER" id="PTHR43420:SF47">
    <property type="entry name" value="N-ACETYLTRANSFERASE DOMAIN-CONTAINING PROTEIN"/>
    <property type="match status" value="1"/>
</dbReference>
<feature type="domain" description="N-acetyltransferase" evidence="3">
    <location>
        <begin position="28"/>
        <end position="196"/>
    </location>
</feature>
<dbReference type="InterPro" id="IPR000182">
    <property type="entry name" value="GNAT_dom"/>
</dbReference>
<evidence type="ECO:0000256" key="1">
    <source>
        <dbReference type="ARBA" id="ARBA00022679"/>
    </source>
</evidence>
<dbReference type="AlphaFoldDB" id="A0A944M8V7"/>
<organism evidence="4 5">
    <name type="scientific">Candidatus Thiodiazotropha taylori</name>
    <dbReference type="NCBI Taxonomy" id="2792791"/>
    <lineage>
        <taxon>Bacteria</taxon>
        <taxon>Pseudomonadati</taxon>
        <taxon>Pseudomonadota</taxon>
        <taxon>Gammaproteobacteria</taxon>
        <taxon>Chromatiales</taxon>
        <taxon>Sedimenticolaceae</taxon>
        <taxon>Candidatus Thiodiazotropha</taxon>
    </lineage>
</organism>
<dbReference type="Proteomes" id="UP000770889">
    <property type="component" value="Unassembled WGS sequence"/>
</dbReference>
<keyword evidence="1" id="KW-0808">Transferase</keyword>
<evidence type="ECO:0000259" key="3">
    <source>
        <dbReference type="PROSITE" id="PS51186"/>
    </source>
</evidence>
<comment type="caution">
    <text evidence="4">The sequence shown here is derived from an EMBL/GenBank/DDBJ whole genome shotgun (WGS) entry which is preliminary data.</text>
</comment>
<dbReference type="Gene3D" id="3.40.630.30">
    <property type="match status" value="1"/>
</dbReference>
<dbReference type="CDD" id="cd04301">
    <property type="entry name" value="NAT_SF"/>
    <property type="match status" value="1"/>
</dbReference>
<dbReference type="SUPFAM" id="SSF55729">
    <property type="entry name" value="Acyl-CoA N-acyltransferases (Nat)"/>
    <property type="match status" value="1"/>
</dbReference>
<dbReference type="PROSITE" id="PS51186">
    <property type="entry name" value="GNAT"/>
    <property type="match status" value="1"/>
</dbReference>
<dbReference type="InterPro" id="IPR050680">
    <property type="entry name" value="YpeA/RimI_acetyltransf"/>
</dbReference>
<dbReference type="GO" id="GO:0016747">
    <property type="term" value="F:acyltransferase activity, transferring groups other than amino-acyl groups"/>
    <property type="evidence" value="ECO:0007669"/>
    <property type="project" value="InterPro"/>
</dbReference>
<gene>
    <name evidence="4" type="ORF">KME65_10515</name>
</gene>
<name>A0A944M8V7_9GAMM</name>
<dbReference type="Pfam" id="PF00583">
    <property type="entry name" value="Acetyltransf_1"/>
    <property type="match status" value="1"/>
</dbReference>
<evidence type="ECO:0000256" key="2">
    <source>
        <dbReference type="ARBA" id="ARBA00023315"/>
    </source>
</evidence>
<proteinExistence type="predicted"/>
<dbReference type="EMBL" id="JAHHGM010000008">
    <property type="protein sequence ID" value="MBT2989383.1"/>
    <property type="molecule type" value="Genomic_DNA"/>
</dbReference>
<protein>
    <submittedName>
        <fullName evidence="4">GNAT family N-acetyltransferase</fullName>
    </submittedName>
</protein>
<keyword evidence="2" id="KW-0012">Acyltransferase</keyword>
<evidence type="ECO:0000313" key="4">
    <source>
        <dbReference type="EMBL" id="MBT2989383.1"/>
    </source>
</evidence>
<dbReference type="PANTHER" id="PTHR43420">
    <property type="entry name" value="ACETYLTRANSFERASE"/>
    <property type="match status" value="1"/>
</dbReference>
<sequence length="200" mass="22022">MGEIIYQVGIPDQFKEQAVALYDEAFGRKISVAIEDDAKRREVLSSCFVLEHAISALSEDRLVGIAGLHTGKGSLTGGAEYKDLVSMLGFIQGNIAALLLSLYERKPRQGELVMDGITVLSGYRGRGIGGVLLDKVKEYALQNGFRSIRLDVIDTNPRAKVLYERNGFKAVKREEFPYLKKVLGFGGSETMTFNIDVNAQ</sequence>
<dbReference type="InterPro" id="IPR016181">
    <property type="entry name" value="Acyl_CoA_acyltransferase"/>
</dbReference>